<evidence type="ECO:0000259" key="2">
    <source>
        <dbReference type="Pfam" id="PF06985"/>
    </source>
</evidence>
<name>R7YZE1_CONA1</name>
<feature type="compositionally biased region" description="Polar residues" evidence="1">
    <location>
        <begin position="44"/>
        <end position="59"/>
    </location>
</feature>
<feature type="domain" description="Heterokaryon incompatibility" evidence="2">
    <location>
        <begin position="101"/>
        <end position="251"/>
    </location>
</feature>
<dbReference type="STRING" id="1168221.R7YZE1"/>
<dbReference type="OMA" id="DISSIWE"/>
<dbReference type="EMBL" id="JH767586">
    <property type="protein sequence ID" value="EON67277.1"/>
    <property type="molecule type" value="Genomic_DNA"/>
</dbReference>
<dbReference type="PANTHER" id="PTHR24148:SF64">
    <property type="entry name" value="HETEROKARYON INCOMPATIBILITY DOMAIN-CONTAINING PROTEIN"/>
    <property type="match status" value="1"/>
</dbReference>
<dbReference type="GeneID" id="19903841"/>
<proteinExistence type="predicted"/>
<dbReference type="InterPro" id="IPR052895">
    <property type="entry name" value="HetReg/Transcr_Mod"/>
</dbReference>
<dbReference type="AlphaFoldDB" id="R7YZE1"/>
<dbReference type="PANTHER" id="PTHR24148">
    <property type="entry name" value="ANKYRIN REPEAT DOMAIN-CONTAINING PROTEIN 39 HOMOLOG-RELATED"/>
    <property type="match status" value="1"/>
</dbReference>
<evidence type="ECO:0000256" key="1">
    <source>
        <dbReference type="SAM" id="MobiDB-lite"/>
    </source>
</evidence>
<feature type="region of interest" description="Disordered" evidence="1">
    <location>
        <begin position="1"/>
        <end position="21"/>
    </location>
</feature>
<evidence type="ECO:0000313" key="3">
    <source>
        <dbReference type="EMBL" id="EON67277.1"/>
    </source>
</evidence>
<evidence type="ECO:0000313" key="4">
    <source>
        <dbReference type="Proteomes" id="UP000016924"/>
    </source>
</evidence>
<feature type="region of interest" description="Disordered" evidence="1">
    <location>
        <begin position="35"/>
        <end position="59"/>
    </location>
</feature>
<dbReference type="HOGENOM" id="CLU_004184_7_2_1"/>
<dbReference type="Proteomes" id="UP000016924">
    <property type="component" value="Unassembled WGS sequence"/>
</dbReference>
<dbReference type="OrthoDB" id="2157530at2759"/>
<accession>R7YZE1</accession>
<organism evidence="3 4">
    <name type="scientific">Coniosporium apollinis (strain CBS 100218)</name>
    <name type="common">Rock-inhabiting black yeast</name>
    <dbReference type="NCBI Taxonomy" id="1168221"/>
    <lineage>
        <taxon>Eukaryota</taxon>
        <taxon>Fungi</taxon>
        <taxon>Dikarya</taxon>
        <taxon>Ascomycota</taxon>
        <taxon>Pezizomycotina</taxon>
        <taxon>Dothideomycetes</taxon>
        <taxon>Dothideomycetes incertae sedis</taxon>
        <taxon>Coniosporium</taxon>
    </lineage>
</organism>
<keyword evidence="4" id="KW-1185">Reference proteome</keyword>
<dbReference type="Pfam" id="PF06985">
    <property type="entry name" value="HET"/>
    <property type="match status" value="1"/>
</dbReference>
<sequence length="658" mass="74442">MSESEEFVVLSRGNGESDSDTCSAAAELEEFVILSRSDGDSGSDACSTATESEDSQAQPQYEYKSLPVGEYIRYLILEPGKDHEPLGGRLLTERLDDVPAFDAISYTWGSHEKIGYIDCDGKVIHLTANLRDALLRVRLPTCSRVLWADQICINQEDPVERGHQVALMSKIYGKSRTTLIWLGPDDSHAEELLSLIDEVYTILNAQIAEYGSFRNLPVLQSTHPIANDPRWHFLATMTNFAWFRRVWVVQEAGLAEDPLILYGKYAFDWEMTMTVLRWLNQQANVILERFHFRPNPMHMERLRIWPNGDVGNQNMQFYGGVRRWPFLQVLHFSRQLRASDPRDHVYAFLGHPSAQHPKSGIPIITPDYTRTVSQVNLDFALQYLEWTEDLNLLSYVQHGDDTSLERSVPSWVPQWHSALGNVLGHDGQDVYVAGLQSRASPRFIENIRGLRVGAVIFDIIQYQSRAFTVQDIHPPAHDRPEHPEASDFNPMRDIWEHLSRPGSSCAYADNGRLRALVHTLVAGFTMDTPSQAKANAATYLLRVLPHIEASPYYILSAFKDGAKSGKAEVYENDAYYQGRNRKFIVTRNGSYGLAPLVAREGDICCVVFGVRMPFILRSATEPGHYKLVGEAYIHGTMHGQVVKRCEDGELQEEDITLV</sequence>
<dbReference type="Pfam" id="PF26639">
    <property type="entry name" value="Het-6_barrel"/>
    <property type="match status" value="1"/>
</dbReference>
<protein>
    <recommendedName>
        <fullName evidence="2">Heterokaryon incompatibility domain-containing protein</fullName>
    </recommendedName>
</protein>
<dbReference type="eggNOG" id="ENOG502S2V9">
    <property type="taxonomic scope" value="Eukaryota"/>
</dbReference>
<gene>
    <name evidence="3" type="ORF">W97_06530</name>
</gene>
<dbReference type="InterPro" id="IPR010730">
    <property type="entry name" value="HET"/>
</dbReference>
<dbReference type="RefSeq" id="XP_007782594.1">
    <property type="nucleotide sequence ID" value="XM_007784404.1"/>
</dbReference>
<reference evidence="4" key="1">
    <citation type="submission" date="2012-06" db="EMBL/GenBank/DDBJ databases">
        <title>The genome sequence of Coniosporium apollinis CBS 100218.</title>
        <authorList>
            <consortium name="The Broad Institute Genome Sequencing Platform"/>
            <person name="Cuomo C."/>
            <person name="Gorbushina A."/>
            <person name="Noack S."/>
            <person name="Walker B."/>
            <person name="Young S.K."/>
            <person name="Zeng Q."/>
            <person name="Gargeya S."/>
            <person name="Fitzgerald M."/>
            <person name="Haas B."/>
            <person name="Abouelleil A."/>
            <person name="Alvarado L."/>
            <person name="Arachchi H.M."/>
            <person name="Berlin A.M."/>
            <person name="Chapman S.B."/>
            <person name="Goldberg J."/>
            <person name="Griggs A."/>
            <person name="Gujja S."/>
            <person name="Hansen M."/>
            <person name="Howarth C."/>
            <person name="Imamovic A."/>
            <person name="Larimer J."/>
            <person name="McCowan C."/>
            <person name="Montmayeur A."/>
            <person name="Murphy C."/>
            <person name="Neiman D."/>
            <person name="Pearson M."/>
            <person name="Priest M."/>
            <person name="Roberts A."/>
            <person name="Saif S."/>
            <person name="Shea T."/>
            <person name="Sisk P."/>
            <person name="Sykes S."/>
            <person name="Wortman J."/>
            <person name="Nusbaum C."/>
            <person name="Birren B."/>
        </authorList>
    </citation>
    <scope>NUCLEOTIDE SEQUENCE [LARGE SCALE GENOMIC DNA]</scope>
    <source>
        <strain evidence="4">CBS 100218</strain>
    </source>
</reference>